<name>A0ABU8NSG4_9SPHI</name>
<comment type="caution">
    <text evidence="4">The sequence shown here is derived from an EMBL/GenBank/DDBJ whole genome shotgun (WGS) entry which is preliminary data.</text>
</comment>
<reference evidence="4 5" key="1">
    <citation type="submission" date="2024-03" db="EMBL/GenBank/DDBJ databases">
        <title>Sequence of Lycoming College Course Isolates.</title>
        <authorList>
            <person name="Plotts O."/>
            <person name="Newman J."/>
        </authorList>
    </citation>
    <scope>NUCLEOTIDE SEQUENCE [LARGE SCALE GENOMIC DNA]</scope>
    <source>
        <strain evidence="4 5">CJB-3</strain>
    </source>
</reference>
<dbReference type="PROSITE" id="PS50930">
    <property type="entry name" value="HTH_LYTTR"/>
    <property type="match status" value="1"/>
</dbReference>
<dbReference type="InterPro" id="IPR001789">
    <property type="entry name" value="Sig_transdc_resp-reg_receiver"/>
</dbReference>
<dbReference type="SMART" id="SM00448">
    <property type="entry name" value="REC"/>
    <property type="match status" value="1"/>
</dbReference>
<accession>A0ABU8NSG4</accession>
<evidence type="ECO:0000259" key="3">
    <source>
        <dbReference type="PROSITE" id="PS50930"/>
    </source>
</evidence>
<evidence type="ECO:0000259" key="2">
    <source>
        <dbReference type="PROSITE" id="PS50110"/>
    </source>
</evidence>
<dbReference type="PANTHER" id="PTHR37299">
    <property type="entry name" value="TRANSCRIPTIONAL REGULATOR-RELATED"/>
    <property type="match status" value="1"/>
</dbReference>
<dbReference type="SMART" id="SM00850">
    <property type="entry name" value="LytTR"/>
    <property type="match status" value="1"/>
</dbReference>
<dbReference type="SUPFAM" id="SSF52172">
    <property type="entry name" value="CheY-like"/>
    <property type="match status" value="1"/>
</dbReference>
<dbReference type="Proteomes" id="UP001378956">
    <property type="component" value="Unassembled WGS sequence"/>
</dbReference>
<keyword evidence="5" id="KW-1185">Reference proteome</keyword>
<dbReference type="Pfam" id="PF00072">
    <property type="entry name" value="Response_reg"/>
    <property type="match status" value="1"/>
</dbReference>
<dbReference type="InterPro" id="IPR007492">
    <property type="entry name" value="LytTR_DNA-bd_dom"/>
</dbReference>
<organism evidence="4 5">
    <name type="scientific">Pedobacter panaciterrae</name>
    <dbReference type="NCBI Taxonomy" id="363849"/>
    <lineage>
        <taxon>Bacteria</taxon>
        <taxon>Pseudomonadati</taxon>
        <taxon>Bacteroidota</taxon>
        <taxon>Sphingobacteriia</taxon>
        <taxon>Sphingobacteriales</taxon>
        <taxon>Sphingobacteriaceae</taxon>
        <taxon>Pedobacter</taxon>
    </lineage>
</organism>
<feature type="domain" description="HTH LytTR-type" evidence="3">
    <location>
        <begin position="136"/>
        <end position="234"/>
    </location>
</feature>
<feature type="domain" description="Response regulatory" evidence="2">
    <location>
        <begin position="8"/>
        <end position="120"/>
    </location>
</feature>
<gene>
    <name evidence="4" type="ORF">WAE58_22335</name>
</gene>
<dbReference type="RefSeq" id="WP_337717778.1">
    <property type="nucleotide sequence ID" value="NZ_JBBEUB010000010.1"/>
</dbReference>
<evidence type="ECO:0000313" key="4">
    <source>
        <dbReference type="EMBL" id="MEJ2905201.1"/>
    </source>
</evidence>
<keyword evidence="1" id="KW-0597">Phosphoprotein</keyword>
<dbReference type="InterPro" id="IPR011006">
    <property type="entry name" value="CheY-like_superfamily"/>
</dbReference>
<protein>
    <submittedName>
        <fullName evidence="4">Response regulator</fullName>
    </submittedName>
</protein>
<dbReference type="Gene3D" id="2.40.50.1020">
    <property type="entry name" value="LytTr DNA-binding domain"/>
    <property type="match status" value="1"/>
</dbReference>
<dbReference type="Pfam" id="PF04397">
    <property type="entry name" value="LytTR"/>
    <property type="match status" value="1"/>
</dbReference>
<feature type="modified residue" description="4-aspartylphosphate" evidence="1">
    <location>
        <position position="59"/>
    </location>
</feature>
<dbReference type="PANTHER" id="PTHR37299:SF1">
    <property type="entry name" value="STAGE 0 SPORULATION PROTEIN A HOMOLOG"/>
    <property type="match status" value="1"/>
</dbReference>
<evidence type="ECO:0000313" key="5">
    <source>
        <dbReference type="Proteomes" id="UP001378956"/>
    </source>
</evidence>
<dbReference type="PROSITE" id="PS50110">
    <property type="entry name" value="RESPONSE_REGULATORY"/>
    <property type="match status" value="1"/>
</dbReference>
<dbReference type="Gene3D" id="3.40.50.2300">
    <property type="match status" value="1"/>
</dbReference>
<dbReference type="EMBL" id="JBBEUB010000010">
    <property type="protein sequence ID" value="MEJ2905201.1"/>
    <property type="molecule type" value="Genomic_DNA"/>
</dbReference>
<proteinExistence type="predicted"/>
<sequence>MKNGNILHCIVLDDEIHAVKLLADYVMRTNGLELILKTTDPTAAVDLIHNGNVDLIFLDIQMPNLTGIEVMNIIRQRQTKVLLTTAYPEYALTGFEYDAIDYLMKPITFERFLIAVNKAKKRMNLNAPEAMEPDHIFIKVEHRLQKILFSSIHYIEGLGDYISFHTSGGRVLSLERMKHIELILPQHLFLRIHKSYIINTSHIDFVERGRIVIDKNYLPIGETYKDVVNKKLGLKS</sequence>
<dbReference type="InterPro" id="IPR046947">
    <property type="entry name" value="LytR-like"/>
</dbReference>
<evidence type="ECO:0000256" key="1">
    <source>
        <dbReference type="PROSITE-ProRule" id="PRU00169"/>
    </source>
</evidence>